<keyword evidence="2" id="KW-0223">Dioxygenase</keyword>
<dbReference type="Gene3D" id="3.10.180.10">
    <property type="entry name" value="2,3-Dihydroxybiphenyl 1,2-Dioxygenase, domain 1"/>
    <property type="match status" value="1"/>
</dbReference>
<proteinExistence type="predicted"/>
<gene>
    <name evidence="2" type="ORF">BJX66DRAFT_318905</name>
</gene>
<name>A0ABR4FJ47_9EURO</name>
<evidence type="ECO:0000313" key="2">
    <source>
        <dbReference type="EMBL" id="KAL2783259.1"/>
    </source>
</evidence>
<dbReference type="InterPro" id="IPR037523">
    <property type="entry name" value="VOC_core"/>
</dbReference>
<evidence type="ECO:0000259" key="1">
    <source>
        <dbReference type="PROSITE" id="PS51819"/>
    </source>
</evidence>
<comment type="caution">
    <text evidence="2">The sequence shown here is derived from an EMBL/GenBank/DDBJ whole genome shotgun (WGS) entry which is preliminary data.</text>
</comment>
<dbReference type="Pfam" id="PF00903">
    <property type="entry name" value="Glyoxalase"/>
    <property type="match status" value="1"/>
</dbReference>
<accession>A0ABR4FJ47</accession>
<dbReference type="GO" id="GO:0051213">
    <property type="term" value="F:dioxygenase activity"/>
    <property type="evidence" value="ECO:0007669"/>
    <property type="project" value="UniProtKB-KW"/>
</dbReference>
<dbReference type="InterPro" id="IPR004360">
    <property type="entry name" value="Glyas_Fos-R_dOase_dom"/>
</dbReference>
<reference evidence="2 3" key="1">
    <citation type="submission" date="2024-07" db="EMBL/GenBank/DDBJ databases">
        <title>Section-level genome sequencing and comparative genomics of Aspergillus sections Usti and Cavernicolus.</title>
        <authorList>
            <consortium name="Lawrence Berkeley National Laboratory"/>
            <person name="Nybo J.L."/>
            <person name="Vesth T.C."/>
            <person name="Theobald S."/>
            <person name="Frisvad J.C."/>
            <person name="Larsen T.O."/>
            <person name="Kjaerboelling I."/>
            <person name="Rothschild-Mancinelli K."/>
            <person name="Lyhne E.K."/>
            <person name="Kogle M.E."/>
            <person name="Barry K."/>
            <person name="Clum A."/>
            <person name="Na H."/>
            <person name="Ledsgaard L."/>
            <person name="Lin J."/>
            <person name="Lipzen A."/>
            <person name="Kuo A."/>
            <person name="Riley R."/>
            <person name="Mondo S."/>
            <person name="Labutti K."/>
            <person name="Haridas S."/>
            <person name="Pangalinan J."/>
            <person name="Salamov A.A."/>
            <person name="Simmons B.A."/>
            <person name="Magnuson J.K."/>
            <person name="Chen J."/>
            <person name="Drula E."/>
            <person name="Henrissat B."/>
            <person name="Wiebenga A."/>
            <person name="Lubbers R.J."/>
            <person name="Gomes A.C."/>
            <person name="Makela M.R."/>
            <person name="Stajich J."/>
            <person name="Grigoriev I.V."/>
            <person name="Mortensen U.H."/>
            <person name="De Vries R.P."/>
            <person name="Baker S.E."/>
            <person name="Andersen M.R."/>
        </authorList>
    </citation>
    <scope>NUCLEOTIDE SEQUENCE [LARGE SCALE GENOMIC DNA]</scope>
    <source>
        <strain evidence="2 3">CBS 209.92</strain>
    </source>
</reference>
<protein>
    <submittedName>
        <fullName evidence="2">Glyoxalase/Bleomycin resistance protein/Dihydroxybiphenyl dioxygenase</fullName>
    </submittedName>
</protein>
<dbReference type="Proteomes" id="UP001610563">
    <property type="component" value="Unassembled WGS sequence"/>
</dbReference>
<dbReference type="SUPFAM" id="SSF54593">
    <property type="entry name" value="Glyoxalase/Bleomycin resistance protein/Dihydroxybiphenyl dioxygenase"/>
    <property type="match status" value="1"/>
</dbReference>
<organism evidence="2 3">
    <name type="scientific">Aspergillus keveii</name>
    <dbReference type="NCBI Taxonomy" id="714993"/>
    <lineage>
        <taxon>Eukaryota</taxon>
        <taxon>Fungi</taxon>
        <taxon>Dikarya</taxon>
        <taxon>Ascomycota</taxon>
        <taxon>Pezizomycotina</taxon>
        <taxon>Eurotiomycetes</taxon>
        <taxon>Eurotiomycetidae</taxon>
        <taxon>Eurotiales</taxon>
        <taxon>Aspergillaceae</taxon>
        <taxon>Aspergillus</taxon>
        <taxon>Aspergillus subgen. Nidulantes</taxon>
    </lineage>
</organism>
<keyword evidence="2" id="KW-0560">Oxidoreductase</keyword>
<keyword evidence="3" id="KW-1185">Reference proteome</keyword>
<dbReference type="InterPro" id="IPR029068">
    <property type="entry name" value="Glyas_Bleomycin-R_OHBP_Dase"/>
</dbReference>
<evidence type="ECO:0000313" key="3">
    <source>
        <dbReference type="Proteomes" id="UP001610563"/>
    </source>
</evidence>
<dbReference type="PROSITE" id="PS51819">
    <property type="entry name" value="VOC"/>
    <property type="match status" value="1"/>
</dbReference>
<dbReference type="EMBL" id="JBFTWV010000252">
    <property type="protein sequence ID" value="KAL2783259.1"/>
    <property type="molecule type" value="Genomic_DNA"/>
</dbReference>
<feature type="domain" description="VOC" evidence="1">
    <location>
        <begin position="16"/>
        <end position="138"/>
    </location>
</feature>
<sequence>MAAASDQATHLLSPADIRHFVLGTTPENYDVMADFYTKFLGAEVSVRSEFLTMLRYDHEHHRLGIAAIPGTKSRNAIGGTISGLRHVAFGFNTLGDLATFYEQRKAQGILPDWVVNHGLSTSMYYLDPDGNQAEVLVDNFDTSEEAIAYMASPEFQENPIGVEFDPEEFVRKVRNGVDEKEIKTRPNIGRRMKR</sequence>